<dbReference type="eggNOG" id="KOG3266">
    <property type="taxonomic scope" value="Eukaryota"/>
</dbReference>
<dbReference type="SUPFAM" id="SSF51230">
    <property type="entry name" value="Single hybrid motif"/>
    <property type="match status" value="1"/>
</dbReference>
<feature type="coiled-coil region" evidence="1">
    <location>
        <begin position="182"/>
        <end position="220"/>
    </location>
</feature>
<evidence type="ECO:0000313" key="5">
    <source>
        <dbReference type="WBParaSite" id="BXY_0046900.1"/>
    </source>
</evidence>
<dbReference type="Proteomes" id="UP000659654">
    <property type="component" value="Unassembled WGS sequence"/>
</dbReference>
<organism evidence="3 5">
    <name type="scientific">Bursaphelenchus xylophilus</name>
    <name type="common">Pinewood nematode worm</name>
    <name type="synonym">Aphelenchoides xylophilus</name>
    <dbReference type="NCBI Taxonomy" id="6326"/>
    <lineage>
        <taxon>Eukaryota</taxon>
        <taxon>Metazoa</taxon>
        <taxon>Ecdysozoa</taxon>
        <taxon>Nematoda</taxon>
        <taxon>Chromadorea</taxon>
        <taxon>Rhabditida</taxon>
        <taxon>Tylenchina</taxon>
        <taxon>Tylenchomorpha</taxon>
        <taxon>Aphelenchoidea</taxon>
        <taxon>Aphelenchoididae</taxon>
        <taxon>Bursaphelenchus</taxon>
    </lineage>
</organism>
<dbReference type="WBParaSite" id="BXY_0046900.1">
    <property type="protein sequence ID" value="BXY_0046900.1"/>
    <property type="gene ID" value="BXY_0046900"/>
</dbReference>
<dbReference type="InterPro" id="IPR039169">
    <property type="entry name" value="Abitram"/>
</dbReference>
<keyword evidence="1" id="KW-0175">Coiled coil</keyword>
<dbReference type="Proteomes" id="UP000582659">
    <property type="component" value="Unassembled WGS sequence"/>
</dbReference>
<dbReference type="InterPro" id="IPR011053">
    <property type="entry name" value="Single_hybrid_motif"/>
</dbReference>
<dbReference type="AlphaFoldDB" id="A0A1I7RIE0"/>
<dbReference type="OrthoDB" id="48130at2759"/>
<sequence length="225" mass="25630">MNQPPNHPTYVERTYHLHRIDSNPGVDYLRHPSGVIVMQLAASHPALTSGIAEVDFDCSKNKKAHDKSKQTVVGKGKKGGLRLQPETKLCIITAKDGTQHTIRAGIRALLIEVNAKLIDQPDLIEKSRQKRGYLAIIIPPAIMQNEKNKIPNEFGVPARMGTELPVIRWTKKEKKEEMEVDVKEVKVEIEVDEKVKEEEEKEVKEEIEVYEKVKEEEKEVKVEQI</sequence>
<dbReference type="Gene3D" id="2.40.50.100">
    <property type="match status" value="1"/>
</dbReference>
<evidence type="ECO:0000256" key="1">
    <source>
        <dbReference type="SAM" id="Coils"/>
    </source>
</evidence>
<dbReference type="GO" id="GO:0005634">
    <property type="term" value="C:nucleus"/>
    <property type="evidence" value="ECO:0007669"/>
    <property type="project" value="TreeGrafter"/>
</dbReference>
<dbReference type="GO" id="GO:0030027">
    <property type="term" value="C:lamellipodium"/>
    <property type="evidence" value="ECO:0007669"/>
    <property type="project" value="TreeGrafter"/>
</dbReference>
<dbReference type="GO" id="GO:0048813">
    <property type="term" value="P:dendrite morphogenesis"/>
    <property type="evidence" value="ECO:0007669"/>
    <property type="project" value="TreeGrafter"/>
</dbReference>
<keyword evidence="4" id="KW-1185">Reference proteome</keyword>
<dbReference type="Proteomes" id="UP000095284">
    <property type="component" value="Unplaced"/>
</dbReference>
<dbReference type="GO" id="GO:0032433">
    <property type="term" value="C:filopodium tip"/>
    <property type="evidence" value="ECO:0007669"/>
    <property type="project" value="TreeGrafter"/>
</dbReference>
<dbReference type="GO" id="GO:0030425">
    <property type="term" value="C:dendrite"/>
    <property type="evidence" value="ECO:0007669"/>
    <property type="project" value="TreeGrafter"/>
</dbReference>
<dbReference type="GO" id="GO:0051015">
    <property type="term" value="F:actin filament binding"/>
    <property type="evidence" value="ECO:0007669"/>
    <property type="project" value="TreeGrafter"/>
</dbReference>
<reference evidence="5" key="1">
    <citation type="submission" date="2016-11" db="UniProtKB">
        <authorList>
            <consortium name="WormBaseParasite"/>
        </authorList>
    </citation>
    <scope>IDENTIFICATION</scope>
</reference>
<dbReference type="EMBL" id="CAJFCV020000001">
    <property type="protein sequence ID" value="CAG9080885.1"/>
    <property type="molecule type" value="Genomic_DNA"/>
</dbReference>
<name>A0A1I7RIE0_BURXY</name>
<dbReference type="PANTHER" id="PTHR13651:SF0">
    <property type="entry name" value="PROTEIN ABITRAM"/>
    <property type="match status" value="1"/>
</dbReference>
<dbReference type="PANTHER" id="PTHR13651">
    <property type="entry name" value="PROTEIN ABITRAM"/>
    <property type="match status" value="1"/>
</dbReference>
<dbReference type="GO" id="GO:0030833">
    <property type="term" value="P:regulation of actin filament polymerization"/>
    <property type="evidence" value="ECO:0007669"/>
    <property type="project" value="TreeGrafter"/>
</dbReference>
<evidence type="ECO:0000313" key="4">
    <source>
        <dbReference type="Proteomes" id="UP000659654"/>
    </source>
</evidence>
<dbReference type="GO" id="GO:0003785">
    <property type="term" value="F:actin monomer binding"/>
    <property type="evidence" value="ECO:0007669"/>
    <property type="project" value="TreeGrafter"/>
</dbReference>
<accession>A0A1I7RIE0</accession>
<dbReference type="GO" id="GO:0051489">
    <property type="term" value="P:regulation of filopodium assembly"/>
    <property type="evidence" value="ECO:0007669"/>
    <property type="project" value="TreeGrafter"/>
</dbReference>
<evidence type="ECO:0000313" key="2">
    <source>
        <dbReference type="EMBL" id="CAD5208286.1"/>
    </source>
</evidence>
<protein>
    <submittedName>
        <fullName evidence="2">(pine wood nematode) hypothetical protein</fullName>
    </submittedName>
</protein>
<gene>
    <name evidence="2" type="ORF">BXYJ_LOCUS522</name>
</gene>
<proteinExistence type="predicted"/>
<evidence type="ECO:0000313" key="3">
    <source>
        <dbReference type="Proteomes" id="UP000095284"/>
    </source>
</evidence>
<reference evidence="2" key="2">
    <citation type="submission" date="2020-09" db="EMBL/GenBank/DDBJ databases">
        <authorList>
            <person name="Kikuchi T."/>
        </authorList>
    </citation>
    <scope>NUCLEOTIDE SEQUENCE</scope>
    <source>
        <strain evidence="2">Ka4C1</strain>
    </source>
</reference>
<dbReference type="EMBL" id="CAJFDI010000001">
    <property type="protein sequence ID" value="CAD5208286.1"/>
    <property type="molecule type" value="Genomic_DNA"/>
</dbReference>